<feature type="compositionally biased region" description="Polar residues" evidence="1">
    <location>
        <begin position="29"/>
        <end position="40"/>
    </location>
</feature>
<reference evidence="3" key="1">
    <citation type="submission" date="2025-08" db="UniProtKB">
        <authorList>
            <consortium name="RefSeq"/>
        </authorList>
    </citation>
    <scope>IDENTIFICATION</scope>
    <source>
        <tissue evidence="3">Testes</tissue>
    </source>
</reference>
<organism evidence="2 3">
    <name type="scientific">Saccoglossus kowalevskii</name>
    <name type="common">Acorn worm</name>
    <dbReference type="NCBI Taxonomy" id="10224"/>
    <lineage>
        <taxon>Eukaryota</taxon>
        <taxon>Metazoa</taxon>
        <taxon>Hemichordata</taxon>
        <taxon>Enteropneusta</taxon>
        <taxon>Harrimaniidae</taxon>
        <taxon>Saccoglossus</taxon>
    </lineage>
</organism>
<dbReference type="Proteomes" id="UP000694865">
    <property type="component" value="Unplaced"/>
</dbReference>
<proteinExistence type="predicted"/>
<evidence type="ECO:0000313" key="3">
    <source>
        <dbReference type="RefSeq" id="XP_006823149.1"/>
    </source>
</evidence>
<evidence type="ECO:0000256" key="1">
    <source>
        <dbReference type="SAM" id="MobiDB-lite"/>
    </source>
</evidence>
<feature type="region of interest" description="Disordered" evidence="1">
    <location>
        <begin position="1"/>
        <end position="50"/>
    </location>
</feature>
<sequence length="148" mass="15754">MPRGGRGTGRGGRGRGRGGSRGRGRGRGHQSTSNNGGSQPTPSPWGIDDLSVAGINNLSQSDDNGSNVQDLFVLVSTTDQHYDAQVRDRDGYLATLAVLGENGVEALQGSRIRALASAWARKDHEMVQVFLSQPELFGLVEVLKNARV</sequence>
<name>A0ABM0MT08_SACKO</name>
<gene>
    <name evidence="3" type="primary">LOC102809504</name>
</gene>
<feature type="compositionally biased region" description="Gly residues" evidence="1">
    <location>
        <begin position="1"/>
        <end position="11"/>
    </location>
</feature>
<dbReference type="GeneID" id="102809504"/>
<feature type="compositionally biased region" description="Basic residues" evidence="1">
    <location>
        <begin position="12"/>
        <end position="28"/>
    </location>
</feature>
<dbReference type="RefSeq" id="XP_006823149.1">
    <property type="nucleotide sequence ID" value="XM_006823086.1"/>
</dbReference>
<accession>A0ABM0MT08</accession>
<protein>
    <submittedName>
        <fullName evidence="3">Uncharacterized protein LOC102809504</fullName>
    </submittedName>
</protein>
<evidence type="ECO:0000313" key="2">
    <source>
        <dbReference type="Proteomes" id="UP000694865"/>
    </source>
</evidence>
<keyword evidence="2" id="KW-1185">Reference proteome</keyword>